<dbReference type="GO" id="GO:0005737">
    <property type="term" value="C:cytoplasm"/>
    <property type="evidence" value="ECO:0007669"/>
    <property type="project" value="UniProtKB-SubCell"/>
</dbReference>
<dbReference type="EMBL" id="CARXXK010001541">
    <property type="protein sequence ID" value="CAI6376686.1"/>
    <property type="molecule type" value="Genomic_DNA"/>
</dbReference>
<comment type="caution">
    <text evidence="14">The sequence shown here is derived from an EMBL/GenBank/DDBJ whole genome shotgun (WGS) entry which is preliminary data.</text>
</comment>
<evidence type="ECO:0000256" key="1">
    <source>
        <dbReference type="ARBA" id="ARBA00001968"/>
    </source>
</evidence>
<evidence type="ECO:0000256" key="6">
    <source>
        <dbReference type="ARBA" id="ARBA00022490"/>
    </source>
</evidence>
<gene>
    <name evidence="14" type="ORF">MEUPH1_LOCUS30032</name>
</gene>
<keyword evidence="9" id="KW-0378">Hydrolase</keyword>
<organism evidence="14 15">
    <name type="scientific">Macrosiphum euphorbiae</name>
    <name type="common">potato aphid</name>
    <dbReference type="NCBI Taxonomy" id="13131"/>
    <lineage>
        <taxon>Eukaryota</taxon>
        <taxon>Metazoa</taxon>
        <taxon>Ecdysozoa</taxon>
        <taxon>Arthropoda</taxon>
        <taxon>Hexapoda</taxon>
        <taxon>Insecta</taxon>
        <taxon>Pterygota</taxon>
        <taxon>Neoptera</taxon>
        <taxon>Paraneoptera</taxon>
        <taxon>Hemiptera</taxon>
        <taxon>Sternorrhyncha</taxon>
        <taxon>Aphidomorpha</taxon>
        <taxon>Aphidoidea</taxon>
        <taxon>Aphididae</taxon>
        <taxon>Macrosiphini</taxon>
        <taxon>Macrosiphum</taxon>
    </lineage>
</organism>
<evidence type="ECO:0000256" key="10">
    <source>
        <dbReference type="ARBA" id="ARBA00023242"/>
    </source>
</evidence>
<dbReference type="Pfam" id="PF13359">
    <property type="entry name" value="DDE_Tnp_4"/>
    <property type="match status" value="1"/>
</dbReference>
<protein>
    <recommendedName>
        <fullName evidence="5">Putative nuclease HARBI1</fullName>
    </recommendedName>
    <alternativeName>
        <fullName evidence="11">Harbinger transposase-derived nuclease</fullName>
    </alternativeName>
</protein>
<comment type="function">
    <text evidence="12">Transposase-derived protein that may have nuclease activity. Does not have transposase activity.</text>
</comment>
<sequence>MANFEKMAMLFAVNNVEEHQNNFNNAHHERQTRNKEMITDPFKLTDRLFIKNFRLTKDVVKDLIILLSPHLSNSFRSSAIDLNTKIFVTLNFLATGSYQSPIGNSRFMGLSQPSVSRCIGEVVTALNLPEIFNAWVKFPKNINELNDIRNGFYRNAGFPGVVGCIDCTHVAITPPSTNLNLNENQHPEYIYVNRKGYHSINVQLICDSNLKILNVNALFPGSTHDTHVWNNSKVLPILQELHRRNYNNFYLLGDSGYALRQWLLTPIPDPSTEAEENYNRRQMSTRSIIERCNGVLKMRFRCLLRDRTLHYKPEKASSIINACVVLHNMCITNNVPMPDDPNIEDLDNLGMVEDQDILADFNRNIDLTLGRQQRNRVIRYLSHRNVI</sequence>
<name>A0AAV0YB21_9HEMI</name>
<evidence type="ECO:0000256" key="9">
    <source>
        <dbReference type="ARBA" id="ARBA00022801"/>
    </source>
</evidence>
<proteinExistence type="inferred from homology"/>
<keyword evidence="15" id="KW-1185">Reference proteome</keyword>
<feature type="domain" description="DDE Tnp4" evidence="13">
    <location>
        <begin position="165"/>
        <end position="328"/>
    </location>
</feature>
<keyword evidence="10" id="KW-0539">Nucleus</keyword>
<dbReference type="PANTHER" id="PTHR22930:SF289">
    <property type="entry name" value="DDE TNP4 DOMAIN-CONTAINING PROTEIN-RELATED"/>
    <property type="match status" value="1"/>
</dbReference>
<evidence type="ECO:0000256" key="2">
    <source>
        <dbReference type="ARBA" id="ARBA00004123"/>
    </source>
</evidence>
<evidence type="ECO:0000256" key="11">
    <source>
        <dbReference type="ARBA" id="ARBA00030126"/>
    </source>
</evidence>
<dbReference type="GO" id="GO:0005634">
    <property type="term" value="C:nucleus"/>
    <property type="evidence" value="ECO:0007669"/>
    <property type="project" value="UniProtKB-SubCell"/>
</dbReference>
<dbReference type="Proteomes" id="UP001160148">
    <property type="component" value="Unassembled WGS sequence"/>
</dbReference>
<dbReference type="InterPro" id="IPR026103">
    <property type="entry name" value="HARBI1_animal"/>
</dbReference>
<keyword evidence="6" id="KW-0963">Cytoplasm</keyword>
<dbReference type="InterPro" id="IPR027806">
    <property type="entry name" value="HARBI1_dom"/>
</dbReference>
<evidence type="ECO:0000313" key="14">
    <source>
        <dbReference type="EMBL" id="CAI6376686.1"/>
    </source>
</evidence>
<dbReference type="PRINTS" id="PR02086">
    <property type="entry name" value="PUTNUCHARBI1"/>
</dbReference>
<evidence type="ECO:0000256" key="12">
    <source>
        <dbReference type="ARBA" id="ARBA00045850"/>
    </source>
</evidence>
<comment type="similarity">
    <text evidence="4">Belongs to the HARBI1 family.</text>
</comment>
<dbReference type="GO" id="GO:0004518">
    <property type="term" value="F:nuclease activity"/>
    <property type="evidence" value="ECO:0007669"/>
    <property type="project" value="UniProtKB-KW"/>
</dbReference>
<dbReference type="AlphaFoldDB" id="A0AAV0YB21"/>
<dbReference type="InterPro" id="IPR045249">
    <property type="entry name" value="HARBI1-like"/>
</dbReference>
<comment type="cofactor">
    <cofactor evidence="1">
        <name>a divalent metal cation</name>
        <dbReference type="ChEBI" id="CHEBI:60240"/>
    </cofactor>
</comment>
<dbReference type="PANTHER" id="PTHR22930">
    <property type="match status" value="1"/>
</dbReference>
<evidence type="ECO:0000256" key="7">
    <source>
        <dbReference type="ARBA" id="ARBA00022722"/>
    </source>
</evidence>
<evidence type="ECO:0000256" key="8">
    <source>
        <dbReference type="ARBA" id="ARBA00022723"/>
    </source>
</evidence>
<evidence type="ECO:0000256" key="5">
    <source>
        <dbReference type="ARBA" id="ARBA00015519"/>
    </source>
</evidence>
<evidence type="ECO:0000259" key="13">
    <source>
        <dbReference type="Pfam" id="PF13359"/>
    </source>
</evidence>
<accession>A0AAV0YB21</accession>
<comment type="subcellular location">
    <subcellularLocation>
        <location evidence="3">Cytoplasm</location>
    </subcellularLocation>
    <subcellularLocation>
        <location evidence="2">Nucleus</location>
    </subcellularLocation>
</comment>
<keyword evidence="8" id="KW-0479">Metal-binding</keyword>
<evidence type="ECO:0000256" key="3">
    <source>
        <dbReference type="ARBA" id="ARBA00004496"/>
    </source>
</evidence>
<evidence type="ECO:0000256" key="4">
    <source>
        <dbReference type="ARBA" id="ARBA00006958"/>
    </source>
</evidence>
<keyword evidence="7" id="KW-0540">Nuclease</keyword>
<dbReference type="GO" id="GO:0046872">
    <property type="term" value="F:metal ion binding"/>
    <property type="evidence" value="ECO:0007669"/>
    <property type="project" value="UniProtKB-KW"/>
</dbReference>
<reference evidence="14 15" key="1">
    <citation type="submission" date="2023-01" db="EMBL/GenBank/DDBJ databases">
        <authorList>
            <person name="Whitehead M."/>
        </authorList>
    </citation>
    <scope>NUCLEOTIDE SEQUENCE [LARGE SCALE GENOMIC DNA]</scope>
</reference>
<dbReference type="GO" id="GO:0016787">
    <property type="term" value="F:hydrolase activity"/>
    <property type="evidence" value="ECO:0007669"/>
    <property type="project" value="UniProtKB-KW"/>
</dbReference>
<evidence type="ECO:0000313" key="15">
    <source>
        <dbReference type="Proteomes" id="UP001160148"/>
    </source>
</evidence>